<evidence type="ECO:0000259" key="28">
    <source>
        <dbReference type="PROSITE" id="PS51671"/>
    </source>
</evidence>
<dbReference type="Pfam" id="PF00742">
    <property type="entry name" value="Homoserine_dh"/>
    <property type="match status" value="1"/>
</dbReference>
<comment type="pathway">
    <text evidence="4">Amino-acid biosynthesis; L-threonine biosynthesis; L-threonine from L-aspartate: step 3/5.</text>
</comment>
<evidence type="ECO:0000256" key="21">
    <source>
        <dbReference type="ARBA" id="ARBA00023154"/>
    </source>
</evidence>
<evidence type="ECO:0000256" key="6">
    <source>
        <dbReference type="ARBA" id="ARBA00005139"/>
    </source>
</evidence>
<dbReference type="UniPathway" id="UPA00051">
    <property type="reaction ID" value="UER00462"/>
</dbReference>
<evidence type="ECO:0000256" key="20">
    <source>
        <dbReference type="ARBA" id="ARBA00023053"/>
    </source>
</evidence>
<keyword evidence="16" id="KW-0067">ATP-binding</keyword>
<evidence type="ECO:0000256" key="5">
    <source>
        <dbReference type="ARBA" id="ARBA00005062"/>
    </source>
</evidence>
<dbReference type="CDD" id="cd04243">
    <property type="entry name" value="AAK_AK-HSDH-like"/>
    <property type="match status" value="1"/>
</dbReference>
<evidence type="ECO:0000313" key="29">
    <source>
        <dbReference type="EMBL" id="SFU42412.1"/>
    </source>
</evidence>
<evidence type="ECO:0000256" key="16">
    <source>
        <dbReference type="ARBA" id="ARBA00022840"/>
    </source>
</evidence>
<organism evidence="29 30">
    <name type="scientific">Pustulibacterium marinum</name>
    <dbReference type="NCBI Taxonomy" id="1224947"/>
    <lineage>
        <taxon>Bacteria</taxon>
        <taxon>Pseudomonadati</taxon>
        <taxon>Bacteroidota</taxon>
        <taxon>Flavobacteriia</taxon>
        <taxon>Flavobacteriales</taxon>
        <taxon>Flavobacteriaceae</taxon>
        <taxon>Pustulibacterium</taxon>
    </lineage>
</organism>
<evidence type="ECO:0000256" key="13">
    <source>
        <dbReference type="ARBA" id="ARBA00022723"/>
    </source>
</evidence>
<dbReference type="Pfam" id="PF03447">
    <property type="entry name" value="NAD_binding_3"/>
    <property type="match status" value="1"/>
</dbReference>
<dbReference type="InterPro" id="IPR042199">
    <property type="entry name" value="AsparK_Bifunc_asparK/hSer_DH"/>
</dbReference>
<dbReference type="Gene3D" id="3.30.2130.10">
    <property type="entry name" value="VC0802-like"/>
    <property type="match status" value="1"/>
</dbReference>
<dbReference type="GO" id="GO:0009088">
    <property type="term" value="P:threonine biosynthetic process"/>
    <property type="evidence" value="ECO:0007669"/>
    <property type="project" value="UniProtKB-UniPathway"/>
</dbReference>
<proteinExistence type="inferred from homology"/>
<dbReference type="STRING" id="1224947.SAMN05216480_10371"/>
<evidence type="ECO:0000256" key="2">
    <source>
        <dbReference type="ARBA" id="ARBA00004766"/>
    </source>
</evidence>
<evidence type="ECO:0000256" key="22">
    <source>
        <dbReference type="ARBA" id="ARBA00023167"/>
    </source>
</evidence>
<dbReference type="PROSITE" id="PS01042">
    <property type="entry name" value="HOMOSER_DHGENASE"/>
    <property type="match status" value="1"/>
</dbReference>
<comment type="catalytic activity">
    <reaction evidence="25">
        <text>L-aspartate + ATP = 4-phospho-L-aspartate + ADP</text>
        <dbReference type="Rhea" id="RHEA:23776"/>
        <dbReference type="ChEBI" id="CHEBI:29991"/>
        <dbReference type="ChEBI" id="CHEBI:30616"/>
        <dbReference type="ChEBI" id="CHEBI:57535"/>
        <dbReference type="ChEBI" id="CHEBI:456216"/>
        <dbReference type="EC" id="2.7.2.4"/>
    </reaction>
    <physiologicalReaction direction="left-to-right" evidence="25">
        <dbReference type="Rhea" id="RHEA:23777"/>
    </physiologicalReaction>
</comment>
<name>A0A1I7G1T7_9FLAO</name>
<evidence type="ECO:0000256" key="27">
    <source>
        <dbReference type="ARBA" id="ARBA00049031"/>
    </source>
</evidence>
<dbReference type="SUPFAM" id="SSF55347">
    <property type="entry name" value="Glyceraldehyde-3-phosphate dehydrogenase-like, C-terminal domain"/>
    <property type="match status" value="1"/>
</dbReference>
<gene>
    <name evidence="29" type="ORF">SAMN05216480_10371</name>
</gene>
<comment type="cofactor">
    <cofactor evidence="1">
        <name>a metal cation</name>
        <dbReference type="ChEBI" id="CHEBI:25213"/>
    </cofactor>
</comment>
<dbReference type="GO" id="GO:0046872">
    <property type="term" value="F:metal ion binding"/>
    <property type="evidence" value="ECO:0007669"/>
    <property type="project" value="UniProtKB-KW"/>
</dbReference>
<dbReference type="EMBL" id="FPBK01000003">
    <property type="protein sequence ID" value="SFU42412.1"/>
    <property type="molecule type" value="Genomic_DNA"/>
</dbReference>
<keyword evidence="12" id="KW-0791">Threonine biosynthesis</keyword>
<evidence type="ECO:0000256" key="4">
    <source>
        <dbReference type="ARBA" id="ARBA00005056"/>
    </source>
</evidence>
<evidence type="ECO:0000256" key="23">
    <source>
        <dbReference type="ARBA" id="ARBA00023268"/>
    </source>
</evidence>
<reference evidence="29 30" key="1">
    <citation type="submission" date="2016-10" db="EMBL/GenBank/DDBJ databases">
        <authorList>
            <person name="de Groot N.N."/>
        </authorList>
    </citation>
    <scope>NUCLEOTIDE SEQUENCE [LARGE SCALE GENOMIC DNA]</scope>
    <source>
        <strain evidence="29 30">CGMCC 1.12333</strain>
    </source>
</reference>
<keyword evidence="17" id="KW-0521">NADP</keyword>
<dbReference type="GO" id="GO:0009086">
    <property type="term" value="P:methionine biosynthetic process"/>
    <property type="evidence" value="ECO:0007669"/>
    <property type="project" value="UniProtKB-KW"/>
</dbReference>
<evidence type="ECO:0000256" key="12">
    <source>
        <dbReference type="ARBA" id="ARBA00022697"/>
    </source>
</evidence>
<dbReference type="InterPro" id="IPR036393">
    <property type="entry name" value="AceGlu_kinase-like_sf"/>
</dbReference>
<keyword evidence="22" id="KW-0486">Methionine biosynthesis</keyword>
<comment type="pathway">
    <text evidence="5">Amino-acid biosynthesis; L-methionine biosynthesis via de novo pathway; L-homoserine from L-aspartate: step 3/3.</text>
</comment>
<evidence type="ECO:0000256" key="24">
    <source>
        <dbReference type="ARBA" id="ARBA00044938"/>
    </source>
</evidence>
<evidence type="ECO:0000256" key="1">
    <source>
        <dbReference type="ARBA" id="ARBA00001920"/>
    </source>
</evidence>
<evidence type="ECO:0000256" key="10">
    <source>
        <dbReference type="ARBA" id="ARBA00022605"/>
    </source>
</evidence>
<dbReference type="InterPro" id="IPR049638">
    <property type="entry name" value="AK-HD"/>
</dbReference>
<comment type="pathway">
    <text evidence="3">Amino-acid biosynthesis; L-methionine biosynthesis via de novo pathway; L-homoserine from L-aspartate: step 1/3.</text>
</comment>
<dbReference type="PROSITE" id="PS00324">
    <property type="entry name" value="ASPARTOKINASE"/>
    <property type="match status" value="1"/>
</dbReference>
<dbReference type="SUPFAM" id="SSF55021">
    <property type="entry name" value="ACT-like"/>
    <property type="match status" value="2"/>
</dbReference>
<sequence length="816" mass="89346">MKVLKFGGTSVANAENIQKVKAIVASEKEEKNMAVVVSALGGVTDLLLKTAAQAVAQDENYKATLEHIEDRHLETIQELIPVTSQSGVISQVKQKLNQLETLYEGLFLLGEITPRTSDKIVSYGEVLSSYIIAEFFKVAGLDATLKDSRDLIKTNKHFGKALVDFKLTNTNCYFYFRSAKQKVTVLPGFVASTSEGETTTLGRGGSDYTAAIIAGATDAKVLEIWTDVSGMFTANPKVVKQAKAIAKISYEEAMELSHFGAKVLYPPTVQPVLQKQIPILIKNTFAPEEVGTLIMKDDAENGQQPVKGISNVDKIALLTLEGVGMVGIPGISKRLFEVLSQAEISVIMITQASSEHSICLGISAADAVKAEAAINTAFEYEISLNKIKPVIVEAGLSIIALVGDHMKSHQGLSGKLFSTLGKNNVNIRAIAQGASERNISAVIDEKDVNKALNVLHERFFEEQTKQLNLFVTGVGNVGEKFLQQIHQQKKFLKERLKLNVRVIALSNSRKMVFDEGGISLSNWKEALDNGEQASLDGFFKKVKSLNLRNSIFVDNTATELVAETYDKYLKNSIAVVTCNKIAAASDYKNYQYLKRLSHNYNAPFLFETNVGAGLPIIDTLKNLIASGDRIHTIKAVLSGSLNFVFNNFDTEHNFHDVVQQAKEEGYTEPDPKIDLSGVDVARKILILARESGFELDMEAIKNDPFLPQDSLDAPTVPEFFETLKTHDAHFNELYAKASAKGARLKYVASFEDGKAKVGLEEIPSDHPFYNLEGKDNIVLFYTDRYQEQPLLIKGAGAGADVTASGIFADIIRVGSN</sequence>
<evidence type="ECO:0000256" key="8">
    <source>
        <dbReference type="ARBA" id="ARBA00010046"/>
    </source>
</evidence>
<dbReference type="InterPro" id="IPR001341">
    <property type="entry name" value="Asp_kinase"/>
</dbReference>
<keyword evidence="11" id="KW-0808">Transferase</keyword>
<dbReference type="FunFam" id="3.30.360.10:FF:000006">
    <property type="entry name" value="Bifunctional aspartokinase/homoserine dehydrogenase"/>
    <property type="match status" value="1"/>
</dbReference>
<dbReference type="Pfam" id="PF00696">
    <property type="entry name" value="AA_kinase"/>
    <property type="match status" value="1"/>
</dbReference>
<feature type="domain" description="ACT" evidence="28">
    <location>
        <begin position="401"/>
        <end position="479"/>
    </location>
</feature>
<comment type="similarity">
    <text evidence="7">In the C-terminal section; belongs to the homoserine dehydrogenase family.</text>
</comment>
<evidence type="ECO:0000256" key="3">
    <source>
        <dbReference type="ARBA" id="ARBA00004986"/>
    </source>
</evidence>
<dbReference type="GO" id="GO:0050661">
    <property type="term" value="F:NADP binding"/>
    <property type="evidence" value="ECO:0007669"/>
    <property type="project" value="InterPro"/>
</dbReference>
<dbReference type="GO" id="GO:0005524">
    <property type="term" value="F:ATP binding"/>
    <property type="evidence" value="ECO:0007669"/>
    <property type="project" value="UniProtKB-KW"/>
</dbReference>
<comment type="subunit">
    <text evidence="9">Homotetramer.</text>
</comment>
<dbReference type="InterPro" id="IPR054352">
    <property type="entry name" value="ACT_Aspartokinase"/>
</dbReference>
<keyword evidence="19" id="KW-0520">NAD</keyword>
<dbReference type="SUPFAM" id="SSF53633">
    <property type="entry name" value="Carbamate kinase-like"/>
    <property type="match status" value="1"/>
</dbReference>
<comment type="similarity">
    <text evidence="8">In the N-terminal section; belongs to the aspartokinase family.</text>
</comment>
<dbReference type="GO" id="GO:0004412">
    <property type="term" value="F:homoserine dehydrogenase activity"/>
    <property type="evidence" value="ECO:0007669"/>
    <property type="project" value="UniProtKB-EC"/>
</dbReference>
<dbReference type="CDD" id="cd04922">
    <property type="entry name" value="ACT_AKi-HSDH-ThrA_2"/>
    <property type="match status" value="1"/>
</dbReference>
<keyword evidence="18" id="KW-0560">Oxidoreductase</keyword>
<dbReference type="NCBIfam" id="NF006959">
    <property type="entry name" value="PRK09436.1"/>
    <property type="match status" value="1"/>
</dbReference>
<dbReference type="CDD" id="cd04921">
    <property type="entry name" value="ACT_AKi-HSDH-ThrA-like_1"/>
    <property type="match status" value="1"/>
</dbReference>
<dbReference type="PIRSF" id="PIRSF000727">
    <property type="entry name" value="ThrA"/>
    <property type="match status" value="1"/>
</dbReference>
<dbReference type="Pfam" id="PF22468">
    <property type="entry name" value="ACT_9"/>
    <property type="match status" value="2"/>
</dbReference>
<dbReference type="SUPFAM" id="SSF51735">
    <property type="entry name" value="NAD(P)-binding Rossmann-fold domains"/>
    <property type="match status" value="1"/>
</dbReference>
<dbReference type="GO" id="GO:0004072">
    <property type="term" value="F:aspartate kinase activity"/>
    <property type="evidence" value="ECO:0007669"/>
    <property type="project" value="UniProtKB-EC"/>
</dbReference>
<keyword evidence="21" id="KW-0457">Lysine biosynthesis</keyword>
<dbReference type="PANTHER" id="PTHR43070">
    <property type="match status" value="1"/>
</dbReference>
<dbReference type="GO" id="GO:0009090">
    <property type="term" value="P:homoserine biosynthetic process"/>
    <property type="evidence" value="ECO:0007669"/>
    <property type="project" value="UniProtKB-ARBA"/>
</dbReference>
<keyword evidence="23" id="KW-0511">Multifunctional enzyme</keyword>
<dbReference type="InterPro" id="IPR001342">
    <property type="entry name" value="HDH_cat"/>
</dbReference>
<feature type="domain" description="ACT" evidence="28">
    <location>
        <begin position="320"/>
        <end position="392"/>
    </location>
</feature>
<dbReference type="InterPro" id="IPR036291">
    <property type="entry name" value="NAD(P)-bd_dom_sf"/>
</dbReference>
<keyword evidence="30" id="KW-1185">Reference proteome</keyword>
<dbReference type="GO" id="GO:0009089">
    <property type="term" value="P:lysine biosynthetic process via diaminopimelate"/>
    <property type="evidence" value="ECO:0007669"/>
    <property type="project" value="UniProtKB-UniPathway"/>
</dbReference>
<dbReference type="NCBIfam" id="TIGR00657">
    <property type="entry name" value="asp_kinases"/>
    <property type="match status" value="1"/>
</dbReference>
<dbReference type="Gene3D" id="3.40.50.720">
    <property type="entry name" value="NAD(P)-binding Rossmann-like Domain"/>
    <property type="match status" value="1"/>
</dbReference>
<evidence type="ECO:0000256" key="19">
    <source>
        <dbReference type="ARBA" id="ARBA00023027"/>
    </source>
</evidence>
<evidence type="ECO:0000256" key="11">
    <source>
        <dbReference type="ARBA" id="ARBA00022679"/>
    </source>
</evidence>
<dbReference type="OrthoDB" id="9799110at2"/>
<evidence type="ECO:0000256" key="7">
    <source>
        <dbReference type="ARBA" id="ARBA00007952"/>
    </source>
</evidence>
<evidence type="ECO:0000256" key="18">
    <source>
        <dbReference type="ARBA" id="ARBA00023002"/>
    </source>
</evidence>
<dbReference type="InterPro" id="IPR018042">
    <property type="entry name" value="Aspartate_kinase_CS"/>
</dbReference>
<dbReference type="InterPro" id="IPR001048">
    <property type="entry name" value="Asp/Glu/Uridylate_kinase"/>
</dbReference>
<dbReference type="InterPro" id="IPR045865">
    <property type="entry name" value="ACT-like_dom_sf"/>
</dbReference>
<dbReference type="RefSeq" id="WP_093024202.1">
    <property type="nucleotide sequence ID" value="NZ_FPBK01000003.1"/>
</dbReference>
<comment type="pathway">
    <text evidence="6">Amino-acid biosynthesis; L-threonine biosynthesis; L-threonine from L-aspartate: step 1/5.</text>
</comment>
<comment type="catalytic activity">
    <reaction evidence="27">
        <text>L-homoserine + NAD(+) = L-aspartate 4-semialdehyde + NADH + H(+)</text>
        <dbReference type="Rhea" id="RHEA:15757"/>
        <dbReference type="ChEBI" id="CHEBI:15378"/>
        <dbReference type="ChEBI" id="CHEBI:57476"/>
        <dbReference type="ChEBI" id="CHEBI:57540"/>
        <dbReference type="ChEBI" id="CHEBI:57945"/>
        <dbReference type="ChEBI" id="CHEBI:537519"/>
        <dbReference type="EC" id="1.1.1.3"/>
    </reaction>
    <physiologicalReaction direction="right-to-left" evidence="27">
        <dbReference type="Rhea" id="RHEA:15759"/>
    </physiologicalReaction>
</comment>
<comment type="pathway">
    <text evidence="2">Amino-acid biosynthesis; L-lysine biosynthesis via DAP pathway; (S)-tetrahydrodipicolinate from L-aspartate: step 1/4.</text>
</comment>
<dbReference type="FunFam" id="3.30.2130.10:FF:000001">
    <property type="entry name" value="Bifunctional aspartokinase/homoserine dehydrogenase"/>
    <property type="match status" value="1"/>
</dbReference>
<comment type="catalytic activity">
    <reaction evidence="26">
        <text>L-homoserine + NADP(+) = L-aspartate 4-semialdehyde + NADPH + H(+)</text>
        <dbReference type="Rhea" id="RHEA:15761"/>
        <dbReference type="ChEBI" id="CHEBI:15378"/>
        <dbReference type="ChEBI" id="CHEBI:57476"/>
        <dbReference type="ChEBI" id="CHEBI:57783"/>
        <dbReference type="ChEBI" id="CHEBI:58349"/>
        <dbReference type="ChEBI" id="CHEBI:537519"/>
        <dbReference type="EC" id="1.1.1.3"/>
    </reaction>
    <physiologicalReaction direction="right-to-left" evidence="26">
        <dbReference type="Rhea" id="RHEA:15763"/>
    </physiologicalReaction>
</comment>
<evidence type="ECO:0000256" key="25">
    <source>
        <dbReference type="ARBA" id="ARBA00048561"/>
    </source>
</evidence>
<keyword evidence="14" id="KW-0547">Nucleotide-binding</keyword>
<dbReference type="InterPro" id="IPR011147">
    <property type="entry name" value="Bifunc_Aspkin/hSer_DH"/>
</dbReference>
<dbReference type="Gene3D" id="3.40.1160.10">
    <property type="entry name" value="Acetylglutamate kinase-like"/>
    <property type="match status" value="1"/>
</dbReference>
<dbReference type="PANTHER" id="PTHR43070:SF3">
    <property type="entry name" value="HOMOSERINE DEHYDROGENASE"/>
    <property type="match status" value="1"/>
</dbReference>
<keyword evidence="15 29" id="KW-0418">Kinase</keyword>
<protein>
    <submittedName>
        <fullName evidence="29">Aspartate kinase</fullName>
    </submittedName>
</protein>
<keyword evidence="10" id="KW-0028">Amino-acid biosynthesis</keyword>
<dbReference type="PROSITE" id="PS51671">
    <property type="entry name" value="ACT"/>
    <property type="match status" value="2"/>
</dbReference>
<dbReference type="UniPathway" id="UPA00034">
    <property type="reaction ID" value="UER00015"/>
</dbReference>
<dbReference type="AlphaFoldDB" id="A0A1I7G1T7"/>
<evidence type="ECO:0000256" key="9">
    <source>
        <dbReference type="ARBA" id="ARBA00011881"/>
    </source>
</evidence>
<dbReference type="InterPro" id="IPR005106">
    <property type="entry name" value="Asp/hSer_DH_NAD-bd"/>
</dbReference>
<accession>A0A1I7G1T7</accession>
<dbReference type="Gene3D" id="1.20.120.1320">
    <property type="entry name" value="Aspartokinase, catalytic domain"/>
    <property type="match status" value="1"/>
</dbReference>
<evidence type="ECO:0000256" key="14">
    <source>
        <dbReference type="ARBA" id="ARBA00022741"/>
    </source>
</evidence>
<comment type="function">
    <text evidence="24">Bifunctional aspartate kinase and homoserine dehydrogenase that catalyzes the first and the third steps toward the synthesis of lysine, methionine and threonine from aspartate.</text>
</comment>
<evidence type="ECO:0000256" key="26">
    <source>
        <dbReference type="ARBA" id="ARBA00048841"/>
    </source>
</evidence>
<keyword evidence="20" id="KW-0915">Sodium</keyword>
<dbReference type="InterPro" id="IPR019811">
    <property type="entry name" value="HDH_CS"/>
</dbReference>
<dbReference type="InterPro" id="IPR002912">
    <property type="entry name" value="ACT_dom"/>
</dbReference>
<dbReference type="Gene3D" id="3.30.360.10">
    <property type="entry name" value="Dihydrodipicolinate Reductase, domain 2"/>
    <property type="match status" value="1"/>
</dbReference>
<dbReference type="UniPathway" id="UPA00050">
    <property type="reaction ID" value="UER00063"/>
</dbReference>
<dbReference type="Proteomes" id="UP000199138">
    <property type="component" value="Unassembled WGS sequence"/>
</dbReference>
<evidence type="ECO:0000313" key="30">
    <source>
        <dbReference type="Proteomes" id="UP000199138"/>
    </source>
</evidence>
<keyword evidence="13" id="KW-0479">Metal-binding</keyword>
<evidence type="ECO:0000256" key="15">
    <source>
        <dbReference type="ARBA" id="ARBA00022777"/>
    </source>
</evidence>
<evidence type="ECO:0000256" key="17">
    <source>
        <dbReference type="ARBA" id="ARBA00022857"/>
    </source>
</evidence>